<organism evidence="1 2">
    <name type="scientific">Hyalomma asiaticum</name>
    <name type="common">Tick</name>
    <dbReference type="NCBI Taxonomy" id="266040"/>
    <lineage>
        <taxon>Eukaryota</taxon>
        <taxon>Metazoa</taxon>
        <taxon>Ecdysozoa</taxon>
        <taxon>Arthropoda</taxon>
        <taxon>Chelicerata</taxon>
        <taxon>Arachnida</taxon>
        <taxon>Acari</taxon>
        <taxon>Parasitiformes</taxon>
        <taxon>Ixodida</taxon>
        <taxon>Ixodoidea</taxon>
        <taxon>Ixodidae</taxon>
        <taxon>Hyalomminae</taxon>
        <taxon>Hyalomma</taxon>
    </lineage>
</organism>
<gene>
    <name evidence="1" type="ORF">HPB50_013869</name>
</gene>
<evidence type="ECO:0000313" key="2">
    <source>
        <dbReference type="Proteomes" id="UP000821845"/>
    </source>
</evidence>
<dbReference type="Proteomes" id="UP000821845">
    <property type="component" value="Chromosome 7"/>
</dbReference>
<keyword evidence="2" id="KW-1185">Reference proteome</keyword>
<evidence type="ECO:0000313" key="1">
    <source>
        <dbReference type="EMBL" id="KAH6926079.1"/>
    </source>
</evidence>
<dbReference type="EMBL" id="CM023487">
    <property type="protein sequence ID" value="KAH6926079.1"/>
    <property type="molecule type" value="Genomic_DNA"/>
</dbReference>
<protein>
    <submittedName>
        <fullName evidence="1">Uncharacterized protein</fullName>
    </submittedName>
</protein>
<reference evidence="1" key="1">
    <citation type="submission" date="2020-05" db="EMBL/GenBank/DDBJ databases">
        <title>Large-scale comparative analyses of tick genomes elucidate their genetic diversity and vector capacities.</title>
        <authorList>
            <person name="Jia N."/>
            <person name="Wang J."/>
            <person name="Shi W."/>
            <person name="Du L."/>
            <person name="Sun Y."/>
            <person name="Zhan W."/>
            <person name="Jiang J."/>
            <person name="Wang Q."/>
            <person name="Zhang B."/>
            <person name="Ji P."/>
            <person name="Sakyi L.B."/>
            <person name="Cui X."/>
            <person name="Yuan T."/>
            <person name="Jiang B."/>
            <person name="Yang W."/>
            <person name="Lam T.T.-Y."/>
            <person name="Chang Q."/>
            <person name="Ding S."/>
            <person name="Wang X."/>
            <person name="Zhu J."/>
            <person name="Ruan X."/>
            <person name="Zhao L."/>
            <person name="Wei J."/>
            <person name="Que T."/>
            <person name="Du C."/>
            <person name="Cheng J."/>
            <person name="Dai P."/>
            <person name="Han X."/>
            <person name="Huang E."/>
            <person name="Gao Y."/>
            <person name="Liu J."/>
            <person name="Shao H."/>
            <person name="Ye R."/>
            <person name="Li L."/>
            <person name="Wei W."/>
            <person name="Wang X."/>
            <person name="Wang C."/>
            <person name="Yang T."/>
            <person name="Huo Q."/>
            <person name="Li W."/>
            <person name="Guo W."/>
            <person name="Chen H."/>
            <person name="Zhou L."/>
            <person name="Ni X."/>
            <person name="Tian J."/>
            <person name="Zhou Y."/>
            <person name="Sheng Y."/>
            <person name="Liu T."/>
            <person name="Pan Y."/>
            <person name="Xia L."/>
            <person name="Li J."/>
            <person name="Zhao F."/>
            <person name="Cao W."/>
        </authorList>
    </citation>
    <scope>NUCLEOTIDE SEQUENCE</scope>
    <source>
        <strain evidence="1">Hyas-2018</strain>
    </source>
</reference>
<name>A0ACB7RZY6_HYAAI</name>
<accession>A0ACB7RZY6</accession>
<comment type="caution">
    <text evidence="1">The sequence shown here is derived from an EMBL/GenBank/DDBJ whole genome shotgun (WGS) entry which is preliminary data.</text>
</comment>
<sequence length="146" mass="16421">MNNVEIKGVPETKGESCEAILQQIAEKIGCPVSPAEIDVVHRVPAKGGPNIIARFCSRQKKAEFASKARKARLSTRSIGIMNQDKPIFVNDHLTPENKRLFAQALALKKEKQWQFLWIDNCRIKARKSTDSRVYRISGVDDLAVFT</sequence>
<proteinExistence type="predicted"/>